<proteinExistence type="predicted"/>
<keyword evidence="3" id="KW-1185">Reference proteome</keyword>
<comment type="caution">
    <text evidence="2">The sequence shown here is derived from an EMBL/GenBank/DDBJ whole genome shotgun (WGS) entry which is preliminary data.</text>
</comment>
<name>A0A7W7Q173_9PSEU</name>
<dbReference type="AlphaFoldDB" id="A0A7W7Q173"/>
<accession>A0A7W7Q173</accession>
<feature type="region of interest" description="Disordered" evidence="1">
    <location>
        <begin position="144"/>
        <end position="167"/>
    </location>
</feature>
<dbReference type="EMBL" id="JACHJQ010000002">
    <property type="protein sequence ID" value="MBB4905080.1"/>
    <property type="molecule type" value="Genomic_DNA"/>
</dbReference>
<organism evidence="2 3">
    <name type="scientific">Actinophytocola algeriensis</name>
    <dbReference type="NCBI Taxonomy" id="1768010"/>
    <lineage>
        <taxon>Bacteria</taxon>
        <taxon>Bacillati</taxon>
        <taxon>Actinomycetota</taxon>
        <taxon>Actinomycetes</taxon>
        <taxon>Pseudonocardiales</taxon>
        <taxon>Pseudonocardiaceae</taxon>
    </lineage>
</organism>
<dbReference type="RefSeq" id="WP_184809373.1">
    <property type="nucleotide sequence ID" value="NZ_JACHJQ010000002.1"/>
</dbReference>
<feature type="region of interest" description="Disordered" evidence="1">
    <location>
        <begin position="1"/>
        <end position="24"/>
    </location>
</feature>
<reference evidence="2 3" key="1">
    <citation type="submission" date="2020-08" db="EMBL/GenBank/DDBJ databases">
        <title>Genomic Encyclopedia of Type Strains, Phase III (KMG-III): the genomes of soil and plant-associated and newly described type strains.</title>
        <authorList>
            <person name="Whitman W."/>
        </authorList>
    </citation>
    <scope>NUCLEOTIDE SEQUENCE [LARGE SCALE GENOMIC DNA]</scope>
    <source>
        <strain evidence="2 3">CECT 8960</strain>
    </source>
</reference>
<evidence type="ECO:0000313" key="3">
    <source>
        <dbReference type="Proteomes" id="UP000520767"/>
    </source>
</evidence>
<sequence>MSQPATVSHGKETHGVRPAMYGDMTEPPDRFALLRERHAELLRAMKESGFDLDPPPLRNRNGFFNSLLHGEREELERTRLRWQEYKRAKKLADDIDAQFGAAIRQEVVREPGYRALEVKVAQEKRAKRACKRLIESIRAAQRQVGQAHQRTPDAATRSVVRRDMANV</sequence>
<evidence type="ECO:0000256" key="1">
    <source>
        <dbReference type="SAM" id="MobiDB-lite"/>
    </source>
</evidence>
<dbReference type="Proteomes" id="UP000520767">
    <property type="component" value="Unassembled WGS sequence"/>
</dbReference>
<gene>
    <name evidence="2" type="ORF">FHR82_001297</name>
</gene>
<evidence type="ECO:0000313" key="2">
    <source>
        <dbReference type="EMBL" id="MBB4905080.1"/>
    </source>
</evidence>
<protein>
    <submittedName>
        <fullName evidence="2">Uncharacterized protein</fullName>
    </submittedName>
</protein>